<protein>
    <recommendedName>
        <fullName evidence="9">O-acyltransferase</fullName>
    </recommendedName>
</protein>
<keyword evidence="3 9" id="KW-0808">Transferase</keyword>
<organism evidence="13">
    <name type="scientific">Lotharella oceanica</name>
    <dbReference type="NCBI Taxonomy" id="641309"/>
    <lineage>
        <taxon>Eukaryota</taxon>
        <taxon>Sar</taxon>
        <taxon>Rhizaria</taxon>
        <taxon>Cercozoa</taxon>
        <taxon>Chlorarachniophyceae</taxon>
        <taxon>Lotharella</taxon>
    </lineage>
</organism>
<comment type="similarity">
    <text evidence="2 9">Belongs to the membrane-bound acyltransferase family. Sterol o-acyltransferase subfamily.</text>
</comment>
<evidence type="ECO:0000313" key="13">
    <source>
        <dbReference type="EMBL" id="CAD9777402.1"/>
    </source>
</evidence>
<evidence type="ECO:0000256" key="9">
    <source>
        <dbReference type="PIRNR" id="PIRNR000439"/>
    </source>
</evidence>
<evidence type="ECO:0000256" key="11">
    <source>
        <dbReference type="SAM" id="MobiDB-lite"/>
    </source>
</evidence>
<evidence type="ECO:0000256" key="10">
    <source>
        <dbReference type="PIRSR" id="PIRSR000439-1"/>
    </source>
</evidence>
<evidence type="ECO:0000256" key="5">
    <source>
        <dbReference type="ARBA" id="ARBA00022824"/>
    </source>
</evidence>
<dbReference type="AlphaFoldDB" id="A0A7S2U2R0"/>
<name>A0A7S2U2R0_9EUKA</name>
<proteinExistence type="inferred from homology"/>
<dbReference type="InterPro" id="IPR004299">
    <property type="entry name" value="MBOAT_fam"/>
</dbReference>
<feature type="transmembrane region" description="Helical" evidence="12">
    <location>
        <begin position="240"/>
        <end position="261"/>
    </location>
</feature>
<dbReference type="InterPro" id="IPR014371">
    <property type="entry name" value="Oat_ACAT_DAG_ARE"/>
</dbReference>
<feature type="region of interest" description="Disordered" evidence="11">
    <location>
        <begin position="167"/>
        <end position="192"/>
    </location>
</feature>
<evidence type="ECO:0000256" key="1">
    <source>
        <dbReference type="ARBA" id="ARBA00004477"/>
    </source>
</evidence>
<evidence type="ECO:0000256" key="12">
    <source>
        <dbReference type="SAM" id="Phobius"/>
    </source>
</evidence>
<keyword evidence="7 9" id="KW-0472">Membrane</keyword>
<keyword evidence="4 12" id="KW-0812">Transmembrane</keyword>
<dbReference type="EMBL" id="HBHP01034822">
    <property type="protein sequence ID" value="CAD9777402.1"/>
    <property type="molecule type" value="Transcribed_RNA"/>
</dbReference>
<evidence type="ECO:0000256" key="2">
    <source>
        <dbReference type="ARBA" id="ARBA00009010"/>
    </source>
</evidence>
<evidence type="ECO:0000256" key="8">
    <source>
        <dbReference type="ARBA" id="ARBA00023315"/>
    </source>
</evidence>
<evidence type="ECO:0000256" key="7">
    <source>
        <dbReference type="ARBA" id="ARBA00023136"/>
    </source>
</evidence>
<evidence type="ECO:0000256" key="3">
    <source>
        <dbReference type="ARBA" id="ARBA00022679"/>
    </source>
</evidence>
<feature type="transmembrane region" description="Helical" evidence="12">
    <location>
        <begin position="39"/>
        <end position="59"/>
    </location>
</feature>
<dbReference type="GO" id="GO:0005789">
    <property type="term" value="C:endoplasmic reticulum membrane"/>
    <property type="evidence" value="ECO:0007669"/>
    <property type="project" value="UniProtKB-SubCell"/>
</dbReference>
<sequence>MLLLAINFHAQLIADIWEHGLRFNYLFLMEPAVWHDVTMMWYIIFVVAAPLALLSYSIANLLLTSNFCSRAVTLTTHAAFVLTQIALPHMLLIRDHINPIVSGIASAASTCFALKTHSYFVRRTLNRGGAAPGDMLEIGHFMRFLFVPELVYDEKAMNKAYKGTRVATGRPPLAGDKQGQQRGGGRNSNAIHPRSSSRGIRCGFVFWNWVQGIACLGWIAVVFCQQIAPVLIEAQTLVGVHSLQICVPANLCWFLAFYCVFKANFSILAELTNYPVRRFYSDWWNATTVEDFWRRWNVPVHQFAVHHIFHPCINELQMSPRAAGATVFVLSALLHELTFAVAFECPNCYFISLGMVLQVPLVEASKNLEGSRRGNILVWLNFVLGITAMAHLYFYQWHRCCSDGDLVFQSFYRDLTNTKK</sequence>
<evidence type="ECO:0000256" key="4">
    <source>
        <dbReference type="ARBA" id="ARBA00022692"/>
    </source>
</evidence>
<dbReference type="PANTHER" id="PTHR10408">
    <property type="entry name" value="STEROL O-ACYLTRANSFERASE"/>
    <property type="match status" value="1"/>
</dbReference>
<keyword evidence="6 12" id="KW-1133">Transmembrane helix</keyword>
<feature type="transmembrane region" description="Helical" evidence="12">
    <location>
        <begin position="376"/>
        <end position="395"/>
    </location>
</feature>
<gene>
    <name evidence="13" type="ORF">LSP00402_LOCUS21418</name>
</gene>
<keyword evidence="5 9" id="KW-0256">Endoplasmic reticulum</keyword>
<dbReference type="PIRSF" id="PIRSF000439">
    <property type="entry name" value="Oat_ACAT_DAG_ARE"/>
    <property type="match status" value="1"/>
</dbReference>
<comment type="subcellular location">
    <subcellularLocation>
        <location evidence="1 9">Endoplasmic reticulum membrane</location>
        <topology evidence="1 9">Multi-pass membrane protein</topology>
    </subcellularLocation>
</comment>
<feature type="active site" evidence="10">
    <location>
        <position position="335"/>
    </location>
</feature>
<keyword evidence="8 9" id="KW-0012">Acyltransferase</keyword>
<evidence type="ECO:0000256" key="6">
    <source>
        <dbReference type="ARBA" id="ARBA00022989"/>
    </source>
</evidence>
<dbReference type="GO" id="GO:0008374">
    <property type="term" value="F:O-acyltransferase activity"/>
    <property type="evidence" value="ECO:0007669"/>
    <property type="project" value="InterPro"/>
</dbReference>
<reference evidence="13" key="1">
    <citation type="submission" date="2021-01" db="EMBL/GenBank/DDBJ databases">
        <authorList>
            <person name="Corre E."/>
            <person name="Pelletier E."/>
            <person name="Niang G."/>
            <person name="Scheremetjew M."/>
            <person name="Finn R."/>
            <person name="Kale V."/>
            <person name="Holt S."/>
            <person name="Cochrane G."/>
            <person name="Meng A."/>
            <person name="Brown T."/>
            <person name="Cohen L."/>
        </authorList>
    </citation>
    <scope>NUCLEOTIDE SEQUENCE</scope>
    <source>
        <strain evidence="13">CCMP622</strain>
    </source>
</reference>
<feature type="transmembrane region" description="Helical" evidence="12">
    <location>
        <begin position="204"/>
        <end position="228"/>
    </location>
</feature>
<accession>A0A7S2U2R0</accession>
<dbReference type="Pfam" id="PF03062">
    <property type="entry name" value="MBOAT"/>
    <property type="match status" value="1"/>
</dbReference>